<name>A0ABN9TZW9_9DINO</name>
<comment type="caution">
    <text evidence="2">The sequence shown here is derived from an EMBL/GenBank/DDBJ whole genome shotgun (WGS) entry which is preliminary data.</text>
</comment>
<feature type="region of interest" description="Disordered" evidence="1">
    <location>
        <begin position="1"/>
        <end position="83"/>
    </location>
</feature>
<sequence>MTFSCPEGDRPPPGQNEAPPTAPPPRGREHENTAGVLARGLQPPLRGGVGGALRTRGQPQPRQPRQLRPRVPAQPLGLMPHPSASAAQVVDGLTGQAPQLQQLLAELLAGQVPQQAPQPQEVLAGLGGTAAPPEATRGGPIQTASRREAGPGKEALASGCSRYQ</sequence>
<organism evidence="2 3">
    <name type="scientific">Prorocentrum cordatum</name>
    <dbReference type="NCBI Taxonomy" id="2364126"/>
    <lineage>
        <taxon>Eukaryota</taxon>
        <taxon>Sar</taxon>
        <taxon>Alveolata</taxon>
        <taxon>Dinophyceae</taxon>
        <taxon>Prorocentrales</taxon>
        <taxon>Prorocentraceae</taxon>
        <taxon>Prorocentrum</taxon>
    </lineage>
</organism>
<gene>
    <name evidence="2" type="ORF">PCOR1329_LOCUS43933</name>
</gene>
<feature type="region of interest" description="Disordered" evidence="1">
    <location>
        <begin position="124"/>
        <end position="164"/>
    </location>
</feature>
<evidence type="ECO:0000313" key="2">
    <source>
        <dbReference type="EMBL" id="CAK0851942.1"/>
    </source>
</evidence>
<dbReference type="Proteomes" id="UP001189429">
    <property type="component" value="Unassembled WGS sequence"/>
</dbReference>
<reference evidence="2" key="1">
    <citation type="submission" date="2023-10" db="EMBL/GenBank/DDBJ databases">
        <authorList>
            <person name="Chen Y."/>
            <person name="Shah S."/>
            <person name="Dougan E. K."/>
            <person name="Thang M."/>
            <person name="Chan C."/>
        </authorList>
    </citation>
    <scope>NUCLEOTIDE SEQUENCE [LARGE SCALE GENOMIC DNA]</scope>
</reference>
<feature type="compositionally biased region" description="Low complexity" evidence="1">
    <location>
        <begin position="54"/>
        <end position="75"/>
    </location>
</feature>
<evidence type="ECO:0000313" key="3">
    <source>
        <dbReference type="Proteomes" id="UP001189429"/>
    </source>
</evidence>
<accession>A0ABN9TZW9</accession>
<evidence type="ECO:0000256" key="1">
    <source>
        <dbReference type="SAM" id="MobiDB-lite"/>
    </source>
</evidence>
<proteinExistence type="predicted"/>
<keyword evidence="3" id="KW-1185">Reference proteome</keyword>
<protein>
    <submittedName>
        <fullName evidence="2">Uncharacterized protein</fullName>
    </submittedName>
</protein>
<dbReference type="EMBL" id="CAUYUJ010015282">
    <property type="protein sequence ID" value="CAK0851942.1"/>
    <property type="molecule type" value="Genomic_DNA"/>
</dbReference>